<keyword evidence="10" id="KW-1185">Reference proteome</keyword>
<comment type="caution">
    <text evidence="9">The sequence shown here is derived from an EMBL/GenBank/DDBJ whole genome shotgun (WGS) entry which is preliminary data.</text>
</comment>
<reference evidence="9" key="1">
    <citation type="journal article" date="2014" name="Int. J. Syst. Evol. Microbiol.">
        <title>Complete genome sequence of Corynebacterium casei LMG S-19264T (=DSM 44701T), isolated from a smear-ripened cheese.</title>
        <authorList>
            <consortium name="US DOE Joint Genome Institute (JGI-PGF)"/>
            <person name="Walter F."/>
            <person name="Albersmeier A."/>
            <person name="Kalinowski J."/>
            <person name="Ruckert C."/>
        </authorList>
    </citation>
    <scope>NUCLEOTIDE SEQUENCE</scope>
    <source>
        <strain evidence="9">CGMCC 1.12827</strain>
    </source>
</reference>
<keyword evidence="4" id="KW-1133">Transmembrane helix</keyword>
<dbReference type="EMBL" id="BMGC01000008">
    <property type="protein sequence ID" value="GGB28642.1"/>
    <property type="molecule type" value="Genomic_DNA"/>
</dbReference>
<dbReference type="GO" id="GO:0016020">
    <property type="term" value="C:membrane"/>
    <property type="evidence" value="ECO:0007669"/>
    <property type="project" value="UniProtKB-SubCell"/>
</dbReference>
<dbReference type="PANTHER" id="PTHR10801">
    <property type="entry name" value="24-DEHYDROCHOLESTEROL REDUCTASE"/>
    <property type="match status" value="1"/>
</dbReference>
<dbReference type="PANTHER" id="PTHR10801:SF0">
    <property type="entry name" value="DELTA(24)-STEROL REDUCTASE"/>
    <property type="match status" value="1"/>
</dbReference>
<sequence length="490" mass="55544">MPLAGMATGTTEGAREKPMTSQELGRTGYAEGVERLLASYRAIPADGRVRLAKKTSNLFRARAKNPYPGLDVSGLSGVIEVDPQAGTADVAGMCTYEDLVAVTLRYGFAPYVVPQLKTITLGGAVTGLGIESTSFRNGLPHESVLEMDILTGSGEIVTASPDGENSDLYFGFPNSYGTLGYSTRLKIKLEQVKPFVELRHVRFTSLQDMQDSLIDIVEHRTYQDEQVDYLDGVIFTADECYLVLGRASETAHRSPSDYTGLDIYYRSIQHGDTAHPKRDVLTISDYLWRWDTDWFWCSRAFGAQNPKIRRWWPKRLLRSSFYWKLIGYDHRYNIGDKLAARRGEPPQERVVQDIEVPVENTSAFAQWFLDNIPIEPIWLCPLRLREPLLPGADPARPWPLYPLEPGRTYVNFGFWSAVATVPGEPEGYTNRRIEKRVSELDGHKSLYSESFYDEDEFDQLYGGETYRLLKKRYDPASRLLDLYAKAVKRQ</sequence>
<dbReference type="InterPro" id="IPR040165">
    <property type="entry name" value="Diminuto-like"/>
</dbReference>
<accession>A0A916T4I7</accession>
<dbReference type="InterPro" id="IPR016169">
    <property type="entry name" value="FAD-bd_PCMH_sub2"/>
</dbReference>
<proteinExistence type="predicted"/>
<feature type="domain" description="FAD-binding PCMH-type" evidence="8">
    <location>
        <begin position="19"/>
        <end position="192"/>
    </location>
</feature>
<comment type="subcellular location">
    <subcellularLocation>
        <location evidence="1">Membrane</location>
        <topology evidence="1">Single-pass membrane protein</topology>
    </subcellularLocation>
</comment>
<dbReference type="Proteomes" id="UP000621454">
    <property type="component" value="Unassembled WGS sequence"/>
</dbReference>
<reference evidence="9" key="2">
    <citation type="submission" date="2020-09" db="EMBL/GenBank/DDBJ databases">
        <authorList>
            <person name="Sun Q."/>
            <person name="Zhou Y."/>
        </authorList>
    </citation>
    <scope>NUCLEOTIDE SEQUENCE</scope>
    <source>
        <strain evidence="9">CGMCC 1.12827</strain>
    </source>
</reference>
<dbReference type="InterPro" id="IPR016166">
    <property type="entry name" value="FAD-bd_PCMH"/>
</dbReference>
<evidence type="ECO:0000313" key="9">
    <source>
        <dbReference type="EMBL" id="GGB28642.1"/>
    </source>
</evidence>
<gene>
    <name evidence="9" type="ORF">GCM10011489_16070</name>
</gene>
<evidence type="ECO:0000259" key="8">
    <source>
        <dbReference type="PROSITE" id="PS51387"/>
    </source>
</evidence>
<evidence type="ECO:0000256" key="3">
    <source>
        <dbReference type="ARBA" id="ARBA00022692"/>
    </source>
</evidence>
<evidence type="ECO:0000256" key="1">
    <source>
        <dbReference type="ARBA" id="ARBA00004167"/>
    </source>
</evidence>
<dbReference type="EC" id="1.3.1.72" evidence="2"/>
<name>A0A916T4I7_9ACTN</name>
<protein>
    <recommendedName>
        <fullName evidence="2">Delta(24)-sterol reductase</fullName>
        <ecNumber evidence="2">1.3.1.72</ecNumber>
    </recommendedName>
</protein>
<dbReference type="GO" id="GO:0050614">
    <property type="term" value="F:Delta24-sterol reductase activity"/>
    <property type="evidence" value="ECO:0007669"/>
    <property type="project" value="UniProtKB-EC"/>
</dbReference>
<evidence type="ECO:0000256" key="2">
    <source>
        <dbReference type="ARBA" id="ARBA00012405"/>
    </source>
</evidence>
<dbReference type="InterPro" id="IPR036318">
    <property type="entry name" value="FAD-bd_PCMH-like_sf"/>
</dbReference>
<organism evidence="9 10">
    <name type="scientific">Gordonia jinhuaensis</name>
    <dbReference type="NCBI Taxonomy" id="1517702"/>
    <lineage>
        <taxon>Bacteria</taxon>
        <taxon>Bacillati</taxon>
        <taxon>Actinomycetota</taxon>
        <taxon>Actinomycetes</taxon>
        <taxon>Mycobacteriales</taxon>
        <taxon>Gordoniaceae</taxon>
        <taxon>Gordonia</taxon>
    </lineage>
</organism>
<evidence type="ECO:0000313" key="10">
    <source>
        <dbReference type="Proteomes" id="UP000621454"/>
    </source>
</evidence>
<dbReference type="PROSITE" id="PS51387">
    <property type="entry name" value="FAD_PCMH"/>
    <property type="match status" value="1"/>
</dbReference>
<dbReference type="SUPFAM" id="SSF56176">
    <property type="entry name" value="FAD-binding/transporter-associated domain-like"/>
    <property type="match status" value="1"/>
</dbReference>
<keyword evidence="3" id="KW-0812">Transmembrane</keyword>
<dbReference type="InterPro" id="IPR006094">
    <property type="entry name" value="Oxid_FAD_bind_N"/>
</dbReference>
<keyword evidence="6" id="KW-0472">Membrane</keyword>
<evidence type="ECO:0000256" key="4">
    <source>
        <dbReference type="ARBA" id="ARBA00022989"/>
    </source>
</evidence>
<evidence type="ECO:0000256" key="5">
    <source>
        <dbReference type="ARBA" id="ARBA00023002"/>
    </source>
</evidence>
<evidence type="ECO:0000256" key="6">
    <source>
        <dbReference type="ARBA" id="ARBA00023136"/>
    </source>
</evidence>
<dbReference type="GO" id="GO:0071949">
    <property type="term" value="F:FAD binding"/>
    <property type="evidence" value="ECO:0007669"/>
    <property type="project" value="InterPro"/>
</dbReference>
<evidence type="ECO:0000256" key="7">
    <source>
        <dbReference type="SAM" id="MobiDB-lite"/>
    </source>
</evidence>
<dbReference type="AlphaFoldDB" id="A0A916T4I7"/>
<keyword evidence="5" id="KW-0560">Oxidoreductase</keyword>
<dbReference type="Gene3D" id="3.30.465.10">
    <property type="match status" value="1"/>
</dbReference>
<feature type="region of interest" description="Disordered" evidence="7">
    <location>
        <begin position="1"/>
        <end position="25"/>
    </location>
</feature>
<dbReference type="Pfam" id="PF01565">
    <property type="entry name" value="FAD_binding_4"/>
    <property type="match status" value="1"/>
</dbReference>